<dbReference type="EMBL" id="CM042014">
    <property type="protein sequence ID" value="KAI3720512.1"/>
    <property type="molecule type" value="Genomic_DNA"/>
</dbReference>
<name>A0ACB9BDP5_CICIN</name>
<reference evidence="2" key="1">
    <citation type="journal article" date="2022" name="Mol. Ecol. Resour.">
        <title>The genomes of chicory, endive, great burdock and yacon provide insights into Asteraceae palaeo-polyploidization history and plant inulin production.</title>
        <authorList>
            <person name="Fan W."/>
            <person name="Wang S."/>
            <person name="Wang H."/>
            <person name="Wang A."/>
            <person name="Jiang F."/>
            <person name="Liu H."/>
            <person name="Zhao H."/>
            <person name="Xu D."/>
            <person name="Zhang Y."/>
        </authorList>
    </citation>
    <scope>NUCLEOTIDE SEQUENCE [LARGE SCALE GENOMIC DNA]</scope>
    <source>
        <strain evidence="2">cv. Punajuju</strain>
    </source>
</reference>
<gene>
    <name evidence="1" type="ORF">L2E82_31499</name>
</gene>
<organism evidence="1 2">
    <name type="scientific">Cichorium intybus</name>
    <name type="common">Chicory</name>
    <dbReference type="NCBI Taxonomy" id="13427"/>
    <lineage>
        <taxon>Eukaryota</taxon>
        <taxon>Viridiplantae</taxon>
        <taxon>Streptophyta</taxon>
        <taxon>Embryophyta</taxon>
        <taxon>Tracheophyta</taxon>
        <taxon>Spermatophyta</taxon>
        <taxon>Magnoliopsida</taxon>
        <taxon>eudicotyledons</taxon>
        <taxon>Gunneridae</taxon>
        <taxon>Pentapetalae</taxon>
        <taxon>asterids</taxon>
        <taxon>campanulids</taxon>
        <taxon>Asterales</taxon>
        <taxon>Asteraceae</taxon>
        <taxon>Cichorioideae</taxon>
        <taxon>Cichorieae</taxon>
        <taxon>Cichoriinae</taxon>
        <taxon>Cichorium</taxon>
    </lineage>
</organism>
<proteinExistence type="predicted"/>
<protein>
    <submittedName>
        <fullName evidence="1">Uncharacterized protein</fullName>
    </submittedName>
</protein>
<comment type="caution">
    <text evidence="1">The sequence shown here is derived from an EMBL/GenBank/DDBJ whole genome shotgun (WGS) entry which is preliminary data.</text>
</comment>
<keyword evidence="2" id="KW-1185">Reference proteome</keyword>
<accession>A0ACB9BDP5</accession>
<evidence type="ECO:0000313" key="2">
    <source>
        <dbReference type="Proteomes" id="UP001055811"/>
    </source>
</evidence>
<reference evidence="1 2" key="2">
    <citation type="journal article" date="2022" name="Mol. Ecol. Resour.">
        <title>The genomes of chicory, endive, great burdock and yacon provide insights into Asteraceae paleo-polyploidization history and plant inulin production.</title>
        <authorList>
            <person name="Fan W."/>
            <person name="Wang S."/>
            <person name="Wang H."/>
            <person name="Wang A."/>
            <person name="Jiang F."/>
            <person name="Liu H."/>
            <person name="Zhao H."/>
            <person name="Xu D."/>
            <person name="Zhang Y."/>
        </authorList>
    </citation>
    <scope>NUCLEOTIDE SEQUENCE [LARGE SCALE GENOMIC DNA]</scope>
    <source>
        <strain evidence="2">cv. Punajuju</strain>
        <tissue evidence="1">Leaves</tissue>
    </source>
</reference>
<sequence length="211" mass="23572">MILTPPFKNLIAQAHNGSGKTTCFVLGMLSRVDPKLIAPQALCICQTRELAIQNMEVLLKMGKYTGITSELALPTDNKKDYIPVSKRVPMTAQVIIGTPGTINKWIKAKKLGISQMKILVFDEADHMLPESGFREDSVRAMKEMVKENPDCQIRDGRLQGVGQCLIHEYRMVCDVMRGQVSKDFLEVELVFCGRRSARGICCTLQSHANME</sequence>
<dbReference type="Proteomes" id="UP001055811">
    <property type="component" value="Linkage Group LG06"/>
</dbReference>
<evidence type="ECO:0000313" key="1">
    <source>
        <dbReference type="EMBL" id="KAI3720512.1"/>
    </source>
</evidence>